<keyword evidence="1" id="KW-1133">Transmembrane helix</keyword>
<keyword evidence="3" id="KW-1185">Reference proteome</keyword>
<sequence>MGLGQAHRVKRTLIVVLHVLPFGATLACTLWLLAQAPFAAPLVQRSAAGIEVALSRAMARKVDADWLVPRLQAAVADEDLMRIELLVDLAISYEVAVPPALKVRLQEVVDAQTGFFASALGCGACAVDVTACATLTQISACAIPFELTPAGDVNALRRAALNYGAGDAVDRLDLGLALVGLGATGAVLATGGSSYTVKAGASVLRMARRMGELNAAFAARLAALAGDAVRWDRMGDLARFRIGPAEVVDSAKLGKLSAIGSDLGRLAENTSVAQAVTLLRHVDSAEDAARLARVSAAMGPRTGKAFAVLGKARVFRAAVRLTDLALGAVAALAALAAQALVFVANRIGNAGLRGLRRALATTRR</sequence>
<evidence type="ECO:0000313" key="3">
    <source>
        <dbReference type="Proteomes" id="UP000244817"/>
    </source>
</evidence>
<dbReference type="AlphaFoldDB" id="A0A2T7FYD2"/>
<keyword evidence="1" id="KW-0812">Transmembrane</keyword>
<comment type="caution">
    <text evidence="2">The sequence shown here is derived from an EMBL/GenBank/DDBJ whole genome shotgun (WGS) entry which is preliminary data.</text>
</comment>
<protein>
    <submittedName>
        <fullName evidence="2">Uncharacterized protein</fullName>
    </submittedName>
</protein>
<evidence type="ECO:0000256" key="1">
    <source>
        <dbReference type="SAM" id="Phobius"/>
    </source>
</evidence>
<dbReference type="Proteomes" id="UP000244817">
    <property type="component" value="Unassembled WGS sequence"/>
</dbReference>
<dbReference type="EMBL" id="QCYG01000003">
    <property type="protein sequence ID" value="PVA07173.1"/>
    <property type="molecule type" value="Genomic_DNA"/>
</dbReference>
<accession>A0A2T7FYD2</accession>
<gene>
    <name evidence="2" type="ORF">DC363_04790</name>
</gene>
<proteinExistence type="predicted"/>
<name>A0A2T7FYD2_9RHOB</name>
<feature type="transmembrane region" description="Helical" evidence="1">
    <location>
        <begin position="324"/>
        <end position="347"/>
    </location>
</feature>
<keyword evidence="1" id="KW-0472">Membrane</keyword>
<organism evidence="2 3">
    <name type="scientific">Thalassorhabdomicrobium marinisediminis</name>
    <dbReference type="NCBI Taxonomy" id="2170577"/>
    <lineage>
        <taxon>Bacteria</taxon>
        <taxon>Pseudomonadati</taxon>
        <taxon>Pseudomonadota</taxon>
        <taxon>Alphaproteobacteria</taxon>
        <taxon>Rhodobacterales</taxon>
        <taxon>Paracoccaceae</taxon>
        <taxon>Thalassorhabdomicrobium</taxon>
    </lineage>
</organism>
<evidence type="ECO:0000313" key="2">
    <source>
        <dbReference type="EMBL" id="PVA07173.1"/>
    </source>
</evidence>
<feature type="transmembrane region" description="Helical" evidence="1">
    <location>
        <begin position="12"/>
        <end position="34"/>
    </location>
</feature>
<reference evidence="2 3" key="1">
    <citation type="submission" date="2018-04" db="EMBL/GenBank/DDBJ databases">
        <title>Pelagivirga bohaiensis gen. nov., sp. nov., a bacterium isolated from the Bohai Sea.</title>
        <authorList>
            <person name="Ji X."/>
        </authorList>
    </citation>
    <scope>NUCLEOTIDE SEQUENCE [LARGE SCALE GENOMIC DNA]</scope>
    <source>
        <strain evidence="2 3">BH-SD16</strain>
    </source>
</reference>